<dbReference type="RefSeq" id="WP_283751665.1">
    <property type="nucleotide sequence ID" value="NZ_JAQOSP010000004.1"/>
</dbReference>
<organism evidence="1 2">
    <name type="scientific">Roseofilum acuticapitatum BLCC-M154</name>
    <dbReference type="NCBI Taxonomy" id="3022444"/>
    <lineage>
        <taxon>Bacteria</taxon>
        <taxon>Bacillati</taxon>
        <taxon>Cyanobacteriota</taxon>
        <taxon>Cyanophyceae</taxon>
        <taxon>Desertifilales</taxon>
        <taxon>Desertifilaceae</taxon>
        <taxon>Roseofilum</taxon>
        <taxon>Roseofilum acuticapitatum</taxon>
    </lineage>
</organism>
<sequence>MGLLVSSHINRLGCGNCLRGDRLATTQAKMQEYLDKVVLSVGG</sequence>
<dbReference type="Proteomes" id="UP001235303">
    <property type="component" value="Unassembled WGS sequence"/>
</dbReference>
<proteinExistence type="predicted"/>
<name>A0ABT7ALX7_9CYAN</name>
<evidence type="ECO:0000313" key="2">
    <source>
        <dbReference type="Proteomes" id="UP001235303"/>
    </source>
</evidence>
<keyword evidence="2" id="KW-1185">Reference proteome</keyword>
<comment type="caution">
    <text evidence="1">The sequence shown here is derived from an EMBL/GenBank/DDBJ whole genome shotgun (WGS) entry which is preliminary data.</text>
</comment>
<gene>
    <name evidence="1" type="ORF">PMG71_00485</name>
</gene>
<accession>A0ABT7ALX7</accession>
<evidence type="ECO:0000313" key="1">
    <source>
        <dbReference type="EMBL" id="MDJ1167897.1"/>
    </source>
</evidence>
<protein>
    <submittedName>
        <fullName evidence="1">Uncharacterized protein</fullName>
    </submittedName>
</protein>
<reference evidence="1 2" key="1">
    <citation type="submission" date="2023-01" db="EMBL/GenBank/DDBJ databases">
        <title>Novel diversity within Roseofilum (Cyanobacteria; Desertifilaceae) from marine benthic mats with descriptions of four novel species.</title>
        <authorList>
            <person name="Wang Y."/>
            <person name="Berthold D.E."/>
            <person name="Hu J."/>
            <person name="Lefler F.W."/>
            <person name="Laughinghouse H.D. IV."/>
        </authorList>
    </citation>
    <scope>NUCLEOTIDE SEQUENCE [LARGE SCALE GENOMIC DNA]</scope>
    <source>
        <strain evidence="1 2">BLCC-M154</strain>
    </source>
</reference>
<dbReference type="EMBL" id="JAQOSP010000004">
    <property type="protein sequence ID" value="MDJ1167897.1"/>
    <property type="molecule type" value="Genomic_DNA"/>
</dbReference>